<evidence type="ECO:0000256" key="4">
    <source>
        <dbReference type="ARBA" id="ARBA00022737"/>
    </source>
</evidence>
<keyword evidence="5" id="KW-0863">Zinc-finger</keyword>
<dbReference type="PANTHER" id="PTHR13214:SF1">
    <property type="entry name" value="ZINC FINGER PROTEIN 330"/>
    <property type="match status" value="1"/>
</dbReference>
<comment type="similarity">
    <text evidence="2">Belongs to the NOA36 family.</text>
</comment>
<evidence type="ECO:0000256" key="1">
    <source>
        <dbReference type="ARBA" id="ARBA00004604"/>
    </source>
</evidence>
<dbReference type="InterPro" id="IPR010531">
    <property type="entry name" value="NOA36"/>
</dbReference>
<accession>A0A0R3RNC5</accession>
<organism evidence="8 9">
    <name type="scientific">Elaeophora elaphi</name>
    <dbReference type="NCBI Taxonomy" id="1147741"/>
    <lineage>
        <taxon>Eukaryota</taxon>
        <taxon>Metazoa</taxon>
        <taxon>Ecdysozoa</taxon>
        <taxon>Nematoda</taxon>
        <taxon>Chromadorea</taxon>
        <taxon>Rhabditida</taxon>
        <taxon>Spirurina</taxon>
        <taxon>Spiruromorpha</taxon>
        <taxon>Filarioidea</taxon>
        <taxon>Onchocercidae</taxon>
        <taxon>Elaeophora</taxon>
    </lineage>
</organism>
<dbReference type="PANTHER" id="PTHR13214">
    <property type="entry name" value="ZINC FINGER PROTEIN 330"/>
    <property type="match status" value="1"/>
</dbReference>
<evidence type="ECO:0000256" key="5">
    <source>
        <dbReference type="ARBA" id="ARBA00022771"/>
    </source>
</evidence>
<dbReference type="GO" id="GO:0005730">
    <property type="term" value="C:nucleolus"/>
    <property type="evidence" value="ECO:0007669"/>
    <property type="project" value="UniProtKB-SubCell"/>
</dbReference>
<evidence type="ECO:0000256" key="3">
    <source>
        <dbReference type="ARBA" id="ARBA00022723"/>
    </source>
</evidence>
<reference evidence="9" key="1">
    <citation type="submission" date="2017-02" db="UniProtKB">
        <authorList>
            <consortium name="WormBaseParasite"/>
        </authorList>
    </citation>
    <scope>IDENTIFICATION</scope>
</reference>
<evidence type="ECO:0000313" key="8">
    <source>
        <dbReference type="Proteomes" id="UP000050640"/>
    </source>
</evidence>
<sequence>MFDYESTFHDSNITHISSISCSIIFQRCDHCSREQKIRAFCYFCHKMNKEPTCAGCGKQRCLMKASDCLVRHVGKCVTGLQMMGGLCAYCETFICHNKKCLSTHPCKCPLRDANCVECKRHVIMNGNFSSFEKLCPGSRMYQCAYCKACLCEDDYSVHQAKCQYLDSENFKCMSCNRFGIYACLRCKICCCDNHVRRKGFKYDRKSPNFPCPKCGFPVRETKECSVSVRKHAYGRQVCATDDDDGNNNGDNSSG</sequence>
<evidence type="ECO:0000256" key="7">
    <source>
        <dbReference type="ARBA" id="ARBA00023242"/>
    </source>
</evidence>
<evidence type="ECO:0000313" key="9">
    <source>
        <dbReference type="WBParaSite" id="EEL_0000298501-mRNA-1"/>
    </source>
</evidence>
<keyword evidence="8" id="KW-1185">Reference proteome</keyword>
<proteinExistence type="inferred from homology"/>
<dbReference type="STRING" id="1147741.A0A0R3RNC5"/>
<protein>
    <submittedName>
        <fullName evidence="9">TRAF-type domain-containing protein</fullName>
    </submittedName>
</protein>
<keyword evidence="4" id="KW-0677">Repeat</keyword>
<dbReference type="Pfam" id="PF06524">
    <property type="entry name" value="NOA36"/>
    <property type="match status" value="1"/>
</dbReference>
<dbReference type="WBParaSite" id="EEL_0000298501-mRNA-1">
    <property type="protein sequence ID" value="EEL_0000298501-mRNA-1"/>
    <property type="gene ID" value="EEL_0000298501"/>
</dbReference>
<comment type="subcellular location">
    <subcellularLocation>
        <location evidence="1">Nucleus</location>
        <location evidence="1">Nucleolus</location>
    </subcellularLocation>
</comment>
<dbReference type="Proteomes" id="UP000050640">
    <property type="component" value="Unplaced"/>
</dbReference>
<evidence type="ECO:0000256" key="6">
    <source>
        <dbReference type="ARBA" id="ARBA00022833"/>
    </source>
</evidence>
<evidence type="ECO:0000256" key="2">
    <source>
        <dbReference type="ARBA" id="ARBA00007212"/>
    </source>
</evidence>
<dbReference type="GO" id="GO:0008270">
    <property type="term" value="F:zinc ion binding"/>
    <property type="evidence" value="ECO:0007669"/>
    <property type="project" value="UniProtKB-KW"/>
</dbReference>
<name>A0A0R3RNC5_9BILA</name>
<keyword evidence="6" id="KW-0862">Zinc</keyword>
<keyword evidence="3" id="KW-0479">Metal-binding</keyword>
<dbReference type="AlphaFoldDB" id="A0A0R3RNC5"/>
<keyword evidence="7" id="KW-0539">Nucleus</keyword>